<name>A0A3N4HDT7_ASCIM</name>
<feature type="compositionally biased region" description="Basic and acidic residues" evidence="1">
    <location>
        <begin position="1"/>
        <end position="18"/>
    </location>
</feature>
<proteinExistence type="predicted"/>
<reference evidence="2 3" key="1">
    <citation type="journal article" date="2018" name="Nat. Ecol. Evol.">
        <title>Pezizomycetes genomes reveal the molecular basis of ectomycorrhizal truffle lifestyle.</title>
        <authorList>
            <person name="Murat C."/>
            <person name="Payen T."/>
            <person name="Noel B."/>
            <person name="Kuo A."/>
            <person name="Morin E."/>
            <person name="Chen J."/>
            <person name="Kohler A."/>
            <person name="Krizsan K."/>
            <person name="Balestrini R."/>
            <person name="Da Silva C."/>
            <person name="Montanini B."/>
            <person name="Hainaut M."/>
            <person name="Levati E."/>
            <person name="Barry K.W."/>
            <person name="Belfiori B."/>
            <person name="Cichocki N."/>
            <person name="Clum A."/>
            <person name="Dockter R.B."/>
            <person name="Fauchery L."/>
            <person name="Guy J."/>
            <person name="Iotti M."/>
            <person name="Le Tacon F."/>
            <person name="Lindquist E.A."/>
            <person name="Lipzen A."/>
            <person name="Malagnac F."/>
            <person name="Mello A."/>
            <person name="Molinier V."/>
            <person name="Miyauchi S."/>
            <person name="Poulain J."/>
            <person name="Riccioni C."/>
            <person name="Rubini A."/>
            <person name="Sitrit Y."/>
            <person name="Splivallo R."/>
            <person name="Traeger S."/>
            <person name="Wang M."/>
            <person name="Zifcakova L."/>
            <person name="Wipf D."/>
            <person name="Zambonelli A."/>
            <person name="Paolocci F."/>
            <person name="Nowrousian M."/>
            <person name="Ottonello S."/>
            <person name="Baldrian P."/>
            <person name="Spatafora J.W."/>
            <person name="Henrissat B."/>
            <person name="Nagy L.G."/>
            <person name="Aury J.M."/>
            <person name="Wincker P."/>
            <person name="Grigoriev I.V."/>
            <person name="Bonfante P."/>
            <person name="Martin F.M."/>
        </authorList>
    </citation>
    <scope>NUCLEOTIDE SEQUENCE [LARGE SCALE GENOMIC DNA]</scope>
    <source>
        <strain evidence="2 3">RN42</strain>
    </source>
</reference>
<dbReference type="OrthoDB" id="185373at2759"/>
<feature type="region of interest" description="Disordered" evidence="1">
    <location>
        <begin position="523"/>
        <end position="556"/>
    </location>
</feature>
<dbReference type="EMBL" id="ML119862">
    <property type="protein sequence ID" value="RPA72423.1"/>
    <property type="molecule type" value="Genomic_DNA"/>
</dbReference>
<evidence type="ECO:0000313" key="2">
    <source>
        <dbReference type="EMBL" id="RPA72423.1"/>
    </source>
</evidence>
<evidence type="ECO:0000313" key="3">
    <source>
        <dbReference type="Proteomes" id="UP000275078"/>
    </source>
</evidence>
<evidence type="ECO:0000256" key="1">
    <source>
        <dbReference type="SAM" id="MobiDB-lite"/>
    </source>
</evidence>
<accession>A0A3N4HDT7</accession>
<dbReference type="Proteomes" id="UP000275078">
    <property type="component" value="Unassembled WGS sequence"/>
</dbReference>
<protein>
    <submittedName>
        <fullName evidence="2">Uncharacterized protein</fullName>
    </submittedName>
</protein>
<feature type="region of interest" description="Disordered" evidence="1">
    <location>
        <begin position="100"/>
        <end position="140"/>
    </location>
</feature>
<feature type="compositionally biased region" description="Basic and acidic residues" evidence="1">
    <location>
        <begin position="108"/>
        <end position="131"/>
    </location>
</feature>
<dbReference type="AlphaFoldDB" id="A0A3N4HDT7"/>
<keyword evidence="3" id="KW-1185">Reference proteome</keyword>
<gene>
    <name evidence="2" type="ORF">BJ508DRAFT_335069</name>
</gene>
<dbReference type="InterPro" id="IPR011990">
    <property type="entry name" value="TPR-like_helical_dom_sf"/>
</dbReference>
<organism evidence="2 3">
    <name type="scientific">Ascobolus immersus RN42</name>
    <dbReference type="NCBI Taxonomy" id="1160509"/>
    <lineage>
        <taxon>Eukaryota</taxon>
        <taxon>Fungi</taxon>
        <taxon>Dikarya</taxon>
        <taxon>Ascomycota</taxon>
        <taxon>Pezizomycotina</taxon>
        <taxon>Pezizomycetes</taxon>
        <taxon>Pezizales</taxon>
        <taxon>Ascobolaceae</taxon>
        <taxon>Ascobolus</taxon>
    </lineage>
</organism>
<sequence>MAGAVERVEGGQEEESRQAHHHQQHQQQREQQVEGQTSGESRDGNTLRRLHTSTAVKTRTTDGSVLITRIRRVEPASRSPSIALGSPCGLVRRILVSFPSPEWNEGDQGARDDGSKREGLGEEGVSEEKATSEGSNLSPLDDVEIAQWGPEDHKVYDGQIQYDRSPEKCSNPRLLSKAEKLQVEMMWQCFERVQAHHGLYTKEAFPWDTFPQQWIIRETSPGDPGSDLNKSLNRLLSLRPLASNVTSKVCYNLLISPDPPDLATYNILLLGFTRIRKSALSYATLQFMENIRVAPDPYTIAALLNMYVKSADYLSFRRLSENIRMKLATRSGSLWSYSDDLKWYVKDTWFWIFEAIVIGYLTFGKPKHASRMAQVLGKYCSWRPDLTVQTSFMRYYVEQRDSVRGKLVWEEIKKLEPDERAYHWILRLCRVCKLKQDLERATEEARALGFDPVVLQQKNGLAKEKGLGVSRKNKAPDLKSMPRKGWGLVKERIEEKALAGGRKGLMKFTKEYDERMSGVTRPLLEAERRSEEKRVELASNPDRTVKWEAGSLDSAT</sequence>
<feature type="region of interest" description="Disordered" evidence="1">
    <location>
        <begin position="1"/>
        <end position="60"/>
    </location>
</feature>
<feature type="compositionally biased region" description="Basic and acidic residues" evidence="1">
    <location>
        <begin position="524"/>
        <end position="536"/>
    </location>
</feature>
<dbReference type="Gene3D" id="1.25.40.10">
    <property type="entry name" value="Tetratricopeptide repeat domain"/>
    <property type="match status" value="1"/>
</dbReference>
<dbReference type="STRING" id="1160509.A0A3N4HDT7"/>